<dbReference type="EMBL" id="CP061800">
    <property type="protein sequence ID" value="QTA84862.1"/>
    <property type="molecule type" value="Genomic_DNA"/>
</dbReference>
<sequence>MFFAFFRFLSPDFDKYPDKNFSVSEHLRGFRNLADIMSESIPENLCPVT</sequence>
<evidence type="ECO:0000313" key="2">
    <source>
        <dbReference type="Proteomes" id="UP000663722"/>
    </source>
</evidence>
<protein>
    <submittedName>
        <fullName evidence="1">Uncharacterized protein</fullName>
    </submittedName>
</protein>
<gene>
    <name evidence="1" type="ORF">dnm_008650</name>
</gene>
<evidence type="ECO:0000313" key="1">
    <source>
        <dbReference type="EMBL" id="QTA84862.1"/>
    </source>
</evidence>
<reference evidence="1" key="1">
    <citation type="journal article" date="2021" name="Microb. Physiol.">
        <title>Proteogenomic Insights into the Physiology of Marine, Sulfate-Reducing, Filamentous Desulfonema limicola and Desulfonema magnum.</title>
        <authorList>
            <person name="Schnaars V."/>
            <person name="Wohlbrand L."/>
            <person name="Scheve S."/>
            <person name="Hinrichs C."/>
            <person name="Reinhardt R."/>
            <person name="Rabus R."/>
        </authorList>
    </citation>
    <scope>NUCLEOTIDE SEQUENCE</scope>
    <source>
        <strain evidence="1">4be13</strain>
    </source>
</reference>
<proteinExistence type="predicted"/>
<dbReference type="AlphaFoldDB" id="A0A975BG32"/>
<organism evidence="1 2">
    <name type="scientific">Desulfonema magnum</name>
    <dbReference type="NCBI Taxonomy" id="45655"/>
    <lineage>
        <taxon>Bacteria</taxon>
        <taxon>Pseudomonadati</taxon>
        <taxon>Thermodesulfobacteriota</taxon>
        <taxon>Desulfobacteria</taxon>
        <taxon>Desulfobacterales</taxon>
        <taxon>Desulfococcaceae</taxon>
        <taxon>Desulfonema</taxon>
    </lineage>
</organism>
<keyword evidence="2" id="KW-1185">Reference proteome</keyword>
<name>A0A975BG32_9BACT</name>
<dbReference type="KEGG" id="dmm:dnm_008650"/>
<accession>A0A975BG32</accession>
<dbReference type="Proteomes" id="UP000663722">
    <property type="component" value="Chromosome"/>
</dbReference>